<dbReference type="RefSeq" id="WP_129122121.1">
    <property type="nucleotide sequence ID" value="NZ_PEIB01000009.1"/>
</dbReference>
<evidence type="ECO:0000313" key="1">
    <source>
        <dbReference type="EMBL" id="RXJ73517.1"/>
    </source>
</evidence>
<dbReference type="OrthoDB" id="6346224at2"/>
<reference evidence="1 2" key="1">
    <citation type="submission" date="2017-10" db="EMBL/GenBank/DDBJ databases">
        <title>Nyctiphanis sp. nov., isolated from the stomach of the euphausiid Nyctiphanes simplex (Hansen, 1911) in the Gulf of California.</title>
        <authorList>
            <person name="Gomez-Gil B."/>
            <person name="Aguilar-Mendez M."/>
            <person name="Lopez-Cortes A."/>
            <person name="Gomez-Gutierrez J."/>
            <person name="Roque A."/>
            <person name="Lang E."/>
            <person name="Gonzalez-Castillo A."/>
        </authorList>
    </citation>
    <scope>NUCLEOTIDE SEQUENCE [LARGE SCALE GENOMIC DNA]</scope>
    <source>
        <strain evidence="1 2">CAIM 600</strain>
    </source>
</reference>
<dbReference type="EMBL" id="PEIB01000009">
    <property type="protein sequence ID" value="RXJ73517.1"/>
    <property type="molecule type" value="Genomic_DNA"/>
</dbReference>
<organism evidence="1 2">
    <name type="scientific">Veronia nyctiphanis</name>
    <dbReference type="NCBI Taxonomy" id="1278244"/>
    <lineage>
        <taxon>Bacteria</taxon>
        <taxon>Pseudomonadati</taxon>
        <taxon>Pseudomonadota</taxon>
        <taxon>Gammaproteobacteria</taxon>
        <taxon>Vibrionales</taxon>
        <taxon>Vibrionaceae</taxon>
        <taxon>Veronia</taxon>
    </lineage>
</organism>
<proteinExistence type="predicted"/>
<name>A0A4Q0YQT9_9GAMM</name>
<keyword evidence="2" id="KW-1185">Reference proteome</keyword>
<protein>
    <submittedName>
        <fullName evidence="1">Uncharacterized protein</fullName>
    </submittedName>
</protein>
<comment type="caution">
    <text evidence="1">The sequence shown here is derived from an EMBL/GenBank/DDBJ whole genome shotgun (WGS) entry which is preliminary data.</text>
</comment>
<dbReference type="Pfam" id="PF14281">
    <property type="entry name" value="PDDEXK_4"/>
    <property type="match status" value="1"/>
</dbReference>
<evidence type="ECO:0000313" key="2">
    <source>
        <dbReference type="Proteomes" id="UP000290287"/>
    </source>
</evidence>
<accession>A0A4Q0YQT9</accession>
<dbReference type="AlphaFoldDB" id="A0A4Q0YQT9"/>
<sequence length="65" mass="7835">MLNPQLFELLKQLELRYSEPPKYNLFNVLRSAHDEVRLHSRFLADLLNPEGRHQHGRSFLELFFI</sequence>
<dbReference type="InterPro" id="IPR029470">
    <property type="entry name" value="PDDEXK_4"/>
</dbReference>
<dbReference type="Proteomes" id="UP000290287">
    <property type="component" value="Unassembled WGS sequence"/>
</dbReference>
<gene>
    <name evidence="1" type="ORF">CS022_09830</name>
</gene>